<dbReference type="CDD" id="cd01299">
    <property type="entry name" value="Met_dep_hydrolase_A"/>
    <property type="match status" value="1"/>
</dbReference>
<evidence type="ECO:0000259" key="1">
    <source>
        <dbReference type="Pfam" id="PF01979"/>
    </source>
</evidence>
<gene>
    <name evidence="2" type="ORF">ACFSJ0_09395</name>
</gene>
<dbReference type="PANTHER" id="PTHR43135">
    <property type="entry name" value="ALPHA-D-RIBOSE 1-METHYLPHOSPHONATE 5-TRIPHOSPHATE DIPHOSPHATASE"/>
    <property type="match status" value="1"/>
</dbReference>
<dbReference type="InterPro" id="IPR051781">
    <property type="entry name" value="Metallo-dep_Hydrolase"/>
</dbReference>
<protein>
    <submittedName>
        <fullName evidence="2">Amidohydrolase family protein</fullName>
    </submittedName>
</protein>
<name>A0ABW4G3H5_9ACTN</name>
<reference evidence="3" key="1">
    <citation type="journal article" date="2019" name="Int. J. Syst. Evol. Microbiol.">
        <title>The Global Catalogue of Microorganisms (GCM) 10K type strain sequencing project: providing services to taxonomists for standard genome sequencing and annotation.</title>
        <authorList>
            <consortium name="The Broad Institute Genomics Platform"/>
            <consortium name="The Broad Institute Genome Sequencing Center for Infectious Disease"/>
            <person name="Wu L."/>
            <person name="Ma J."/>
        </authorList>
    </citation>
    <scope>NUCLEOTIDE SEQUENCE [LARGE SCALE GENOMIC DNA]</scope>
    <source>
        <strain evidence="3">CGMCC 1.15399</strain>
    </source>
</reference>
<accession>A0ABW4G3H5</accession>
<dbReference type="RefSeq" id="WP_219528726.1">
    <property type="nucleotide sequence ID" value="NZ_JAHKRM010000005.1"/>
</dbReference>
<evidence type="ECO:0000313" key="3">
    <source>
        <dbReference type="Proteomes" id="UP001597097"/>
    </source>
</evidence>
<dbReference type="PANTHER" id="PTHR43135:SF3">
    <property type="entry name" value="ALPHA-D-RIBOSE 1-METHYLPHOSPHONATE 5-TRIPHOSPHATE DIPHOSPHATASE"/>
    <property type="match status" value="1"/>
</dbReference>
<keyword evidence="3" id="KW-1185">Reference proteome</keyword>
<evidence type="ECO:0000313" key="2">
    <source>
        <dbReference type="EMBL" id="MFD1537248.1"/>
    </source>
</evidence>
<dbReference type="EMBL" id="JBHUCM010000008">
    <property type="protein sequence ID" value="MFD1537248.1"/>
    <property type="molecule type" value="Genomic_DNA"/>
</dbReference>
<sequence length="418" mass="44241">MTPDRNLRLTNATIIDGTGTPPLHNGVLDITPDGHIAYVGTAAEAPANHGADERDLHGATLLPGFIDCHVHLGFTLANGPFHTLQNDPALIVLESVARIRATLDAGITSARDLGGLSQGFREAIDQALIPGPRLKLAVSPISHTAGHGDMHLHGGTLAPTIPELIEIADTVDEVRKATRRVLRQGADLIKICTTGGMGSRHDHPDDEGLRLDEVRAIHDELDRHGGKPIAAHAQGRKGILTAIRGGVTSVEHGYGIDDEGLDLLEERGAFLVPTLSTVFAIDKKTMQPYHYAKKVKWSEITKKNIGHAIARGAKIALGTDAGVCPHGQNLRELGHLVDLGMSPMNALIAGTRTASELLGISDEVGTLETGKLADLVVTDTDPLQDIHALADPSRIQIVMKAGAYVKDLGNTAAHTTPA</sequence>
<dbReference type="Proteomes" id="UP001597097">
    <property type="component" value="Unassembled WGS sequence"/>
</dbReference>
<feature type="domain" description="Amidohydrolase-related" evidence="1">
    <location>
        <begin position="60"/>
        <end position="402"/>
    </location>
</feature>
<comment type="caution">
    <text evidence="2">The sequence shown here is derived from an EMBL/GenBank/DDBJ whole genome shotgun (WGS) entry which is preliminary data.</text>
</comment>
<dbReference type="InterPro" id="IPR006680">
    <property type="entry name" value="Amidohydro-rel"/>
</dbReference>
<proteinExistence type="predicted"/>
<organism evidence="2 3">
    <name type="scientific">Nonomuraea guangzhouensis</name>
    <dbReference type="NCBI Taxonomy" id="1291555"/>
    <lineage>
        <taxon>Bacteria</taxon>
        <taxon>Bacillati</taxon>
        <taxon>Actinomycetota</taxon>
        <taxon>Actinomycetes</taxon>
        <taxon>Streptosporangiales</taxon>
        <taxon>Streptosporangiaceae</taxon>
        <taxon>Nonomuraea</taxon>
    </lineage>
</organism>
<dbReference type="InterPro" id="IPR057744">
    <property type="entry name" value="OTAase-like"/>
</dbReference>
<dbReference type="Pfam" id="PF01979">
    <property type="entry name" value="Amidohydro_1"/>
    <property type="match status" value="1"/>
</dbReference>